<dbReference type="KEGG" id="tet:TTHERM_00649480"/>
<evidence type="ECO:0000256" key="6">
    <source>
        <dbReference type="SAM" id="Phobius"/>
    </source>
</evidence>
<keyword evidence="3 6" id="KW-1133">Transmembrane helix</keyword>
<evidence type="ECO:0000256" key="2">
    <source>
        <dbReference type="ARBA" id="ARBA00022692"/>
    </source>
</evidence>
<keyword evidence="8" id="KW-1185">Reference proteome</keyword>
<dbReference type="AlphaFoldDB" id="I7MG18"/>
<organism evidence="7 8">
    <name type="scientific">Tetrahymena thermophila (strain SB210)</name>
    <dbReference type="NCBI Taxonomy" id="312017"/>
    <lineage>
        <taxon>Eukaryota</taxon>
        <taxon>Sar</taxon>
        <taxon>Alveolata</taxon>
        <taxon>Ciliophora</taxon>
        <taxon>Intramacronucleata</taxon>
        <taxon>Oligohymenophorea</taxon>
        <taxon>Hymenostomatida</taxon>
        <taxon>Tetrahymenina</taxon>
        <taxon>Tetrahymenidae</taxon>
        <taxon>Tetrahymena</taxon>
    </lineage>
</organism>
<name>I7MG18_TETTS</name>
<evidence type="ECO:0000313" key="7">
    <source>
        <dbReference type="EMBL" id="EAR84679.2"/>
    </source>
</evidence>
<evidence type="ECO:0000256" key="1">
    <source>
        <dbReference type="ARBA" id="ARBA00004141"/>
    </source>
</evidence>
<evidence type="ECO:0000313" key="8">
    <source>
        <dbReference type="Proteomes" id="UP000009168"/>
    </source>
</evidence>
<dbReference type="GeneID" id="7829976"/>
<feature type="transmembrane region" description="Helical" evidence="6">
    <location>
        <begin position="89"/>
        <end position="114"/>
    </location>
</feature>
<dbReference type="RefSeq" id="XP_001032342.2">
    <property type="nucleotide sequence ID" value="XM_001032342.2"/>
</dbReference>
<dbReference type="EMBL" id="GG662698">
    <property type="protein sequence ID" value="EAR84679.2"/>
    <property type="molecule type" value="Genomic_DNA"/>
</dbReference>
<reference evidence="8" key="1">
    <citation type="journal article" date="2006" name="PLoS Biol.">
        <title>Macronuclear genome sequence of the ciliate Tetrahymena thermophila, a model eukaryote.</title>
        <authorList>
            <person name="Eisen J.A."/>
            <person name="Coyne R.S."/>
            <person name="Wu M."/>
            <person name="Wu D."/>
            <person name="Thiagarajan M."/>
            <person name="Wortman J.R."/>
            <person name="Badger J.H."/>
            <person name="Ren Q."/>
            <person name="Amedeo P."/>
            <person name="Jones K.M."/>
            <person name="Tallon L.J."/>
            <person name="Delcher A.L."/>
            <person name="Salzberg S.L."/>
            <person name="Silva J.C."/>
            <person name="Haas B.J."/>
            <person name="Majoros W.H."/>
            <person name="Farzad M."/>
            <person name="Carlton J.M."/>
            <person name="Smith R.K. Jr."/>
            <person name="Garg J."/>
            <person name="Pearlman R.E."/>
            <person name="Karrer K.M."/>
            <person name="Sun L."/>
            <person name="Manning G."/>
            <person name="Elde N.C."/>
            <person name="Turkewitz A.P."/>
            <person name="Asai D.J."/>
            <person name="Wilkes D.E."/>
            <person name="Wang Y."/>
            <person name="Cai H."/>
            <person name="Collins K."/>
            <person name="Stewart B.A."/>
            <person name="Lee S.R."/>
            <person name="Wilamowska K."/>
            <person name="Weinberg Z."/>
            <person name="Ruzzo W.L."/>
            <person name="Wloga D."/>
            <person name="Gaertig J."/>
            <person name="Frankel J."/>
            <person name="Tsao C.-C."/>
            <person name="Gorovsky M.A."/>
            <person name="Keeling P.J."/>
            <person name="Waller R.F."/>
            <person name="Patron N.J."/>
            <person name="Cherry J.M."/>
            <person name="Stover N.A."/>
            <person name="Krieger C.J."/>
            <person name="del Toro C."/>
            <person name="Ryder H.F."/>
            <person name="Williamson S.C."/>
            <person name="Barbeau R.A."/>
            <person name="Hamilton E.P."/>
            <person name="Orias E."/>
        </authorList>
    </citation>
    <scope>NUCLEOTIDE SEQUENCE [LARGE SCALE GENOMIC DNA]</scope>
    <source>
        <strain evidence="8">SB210</strain>
    </source>
</reference>
<dbReference type="Proteomes" id="UP000009168">
    <property type="component" value="Unassembled WGS sequence"/>
</dbReference>
<dbReference type="InterPro" id="IPR018499">
    <property type="entry name" value="Tetraspanin/Peripherin"/>
</dbReference>
<dbReference type="Pfam" id="PF00335">
    <property type="entry name" value="Tetraspanin"/>
    <property type="match status" value="1"/>
</dbReference>
<feature type="transmembrane region" description="Helical" evidence="6">
    <location>
        <begin position="56"/>
        <end position="77"/>
    </location>
</feature>
<keyword evidence="2 6" id="KW-0812">Transmembrane</keyword>
<proteinExistence type="predicted"/>
<dbReference type="InParanoid" id="I7MG18"/>
<accession>I7MG18</accession>
<sequence length="362" mass="41521">MYFDIHYIRKFLRFTTNVLIVLGIVTIVVGVILTIMVSVEDESKYQAIRIVNGLKIINDSIFISGIALLFCGLIGFLTTKVNNDITVGLFACTSFIIFFSILLFTMGFIGLIFVNSINQSQSNPCFHSDFFKDSERVQNKAQRYYGSSYCKTNIQDMSQFLKDSDFRQLNLQNDPQNGYSSVFNCPHYTDMLSDLKMDEYDTIPSYIGSMEITFQCAGICQPHPVYVFSDINRGLPVYQKGCYKAVVEFVNVISIPGVIILWSITCLLLMVVINSICLFFHPKRYDDLYIYQKINQHEQDDDKQDDISVRDEITFNKQQSQTSQQQVDISTLDQSQHKDQQGGDSIFKQDTIQNRKVNDNLQ</sequence>
<keyword evidence="4 6" id="KW-0472">Membrane</keyword>
<feature type="transmembrane region" description="Helical" evidence="6">
    <location>
        <begin position="259"/>
        <end position="280"/>
    </location>
</feature>
<evidence type="ECO:0000256" key="5">
    <source>
        <dbReference type="SAM" id="MobiDB-lite"/>
    </source>
</evidence>
<feature type="region of interest" description="Disordered" evidence="5">
    <location>
        <begin position="317"/>
        <end position="349"/>
    </location>
</feature>
<dbReference type="GO" id="GO:0016020">
    <property type="term" value="C:membrane"/>
    <property type="evidence" value="ECO:0007669"/>
    <property type="project" value="UniProtKB-SubCell"/>
</dbReference>
<evidence type="ECO:0000256" key="4">
    <source>
        <dbReference type="ARBA" id="ARBA00023136"/>
    </source>
</evidence>
<protein>
    <submittedName>
        <fullName evidence="7">Tetraspanin family protein</fullName>
    </submittedName>
</protein>
<evidence type="ECO:0000256" key="3">
    <source>
        <dbReference type="ARBA" id="ARBA00022989"/>
    </source>
</evidence>
<comment type="subcellular location">
    <subcellularLocation>
        <location evidence="1">Membrane</location>
        <topology evidence="1">Multi-pass membrane protein</topology>
    </subcellularLocation>
</comment>
<dbReference type="OrthoDB" id="287304at2759"/>
<gene>
    <name evidence="7" type="ORF">TTHERM_00649480</name>
</gene>
<feature type="transmembrane region" description="Helical" evidence="6">
    <location>
        <begin position="12"/>
        <end position="36"/>
    </location>
</feature>